<gene>
    <name evidence="6" type="ORF">FRY98_21640</name>
</gene>
<dbReference type="InterPro" id="IPR050764">
    <property type="entry name" value="CbbQ/NirQ/NorQ/GpvN"/>
</dbReference>
<accession>A0A5D0CPN9</accession>
<evidence type="ECO:0000259" key="5">
    <source>
        <dbReference type="Pfam" id="PF17863"/>
    </source>
</evidence>
<keyword evidence="2" id="KW-0067">ATP-binding</keyword>
<feature type="domain" description="ChlI/MoxR AAA lid" evidence="5">
    <location>
        <begin position="231"/>
        <end position="300"/>
    </location>
</feature>
<evidence type="ECO:0000256" key="1">
    <source>
        <dbReference type="ARBA" id="ARBA00022741"/>
    </source>
</evidence>
<dbReference type="Pfam" id="PF17863">
    <property type="entry name" value="AAA_lid_2"/>
    <property type="match status" value="1"/>
</dbReference>
<dbReference type="InterPro" id="IPR027417">
    <property type="entry name" value="P-loop_NTPase"/>
</dbReference>
<dbReference type="Pfam" id="PF07726">
    <property type="entry name" value="AAA_3"/>
    <property type="match status" value="1"/>
</dbReference>
<dbReference type="Gene3D" id="1.10.8.80">
    <property type="entry name" value="Magnesium chelatase subunit I, C-Terminal domain"/>
    <property type="match status" value="1"/>
</dbReference>
<protein>
    <submittedName>
        <fullName evidence="6">MoxR family ATPase</fullName>
    </submittedName>
</protein>
<dbReference type="GO" id="GO:0016887">
    <property type="term" value="F:ATP hydrolysis activity"/>
    <property type="evidence" value="ECO:0007669"/>
    <property type="project" value="InterPro"/>
</dbReference>
<keyword evidence="7" id="KW-1185">Reference proteome</keyword>
<dbReference type="FunFam" id="3.40.50.300:FF:000640">
    <property type="entry name" value="MoxR family ATPase"/>
    <property type="match status" value="1"/>
</dbReference>
<dbReference type="GO" id="GO:0005524">
    <property type="term" value="F:ATP binding"/>
    <property type="evidence" value="ECO:0007669"/>
    <property type="project" value="UniProtKB-KW"/>
</dbReference>
<evidence type="ECO:0000259" key="4">
    <source>
        <dbReference type="Pfam" id="PF07726"/>
    </source>
</evidence>
<dbReference type="InterPro" id="IPR011703">
    <property type="entry name" value="ATPase_AAA-3"/>
</dbReference>
<comment type="caution">
    <text evidence="6">The sequence shown here is derived from an EMBL/GenBank/DDBJ whole genome shotgun (WGS) entry which is preliminary data.</text>
</comment>
<dbReference type="Gene3D" id="3.40.50.300">
    <property type="entry name" value="P-loop containing nucleotide triphosphate hydrolases"/>
    <property type="match status" value="1"/>
</dbReference>
<feature type="domain" description="ATPase AAA-3" evidence="4">
    <location>
        <begin position="40"/>
        <end position="170"/>
    </location>
</feature>
<evidence type="ECO:0000313" key="6">
    <source>
        <dbReference type="EMBL" id="TYA11718.1"/>
    </source>
</evidence>
<sequence length="320" mass="35359">MDHNQARELLDKLVQRVERNIIGKREEIVLAVVSMLQGGHILLEDVPGVGKTKLVRTLAACVGGTFGRIQFTSDLLPGDVTGVSVYLPHTGQFEFRPGPVHAHIVLADEINRAAPRTQSALLEAMEERKVTVDGVTRALPQPFLLLATQNPLEYEGTYRLPEAQLDRFLMRLSLGYPEPEQEMEMLSRMQEPPAEIKPVLLPEEIRVMQRQVGTVLVDERIKKYLVLVADASRRHPQLSLGISPRGTLAWMGASQAIAYFQGRSFVIPDDVKRVARAVLSHRLMLKPESSLAGVSPEQVVGDLLNHGNIPVFHKASGGGL</sequence>
<reference evidence="6 7" key="1">
    <citation type="submission" date="2019-08" db="EMBL/GenBank/DDBJ databases">
        <title>Genome sequencing of Paenibacillus faecis DSM 23593(T).</title>
        <authorList>
            <person name="Kook J.-K."/>
            <person name="Park S.-N."/>
            <person name="Lim Y.K."/>
        </authorList>
    </citation>
    <scope>NUCLEOTIDE SEQUENCE [LARGE SCALE GENOMIC DNA]</scope>
    <source>
        <strain evidence="6 7">DSM 23593</strain>
    </source>
</reference>
<comment type="similarity">
    <text evidence="3">Belongs to the MoxR family.</text>
</comment>
<dbReference type="AlphaFoldDB" id="A0A5D0CPN9"/>
<dbReference type="Proteomes" id="UP000325218">
    <property type="component" value="Unassembled WGS sequence"/>
</dbReference>
<proteinExistence type="inferred from homology"/>
<dbReference type="RefSeq" id="WP_148455826.1">
    <property type="nucleotide sequence ID" value="NZ_VSDO01000004.1"/>
</dbReference>
<evidence type="ECO:0000256" key="3">
    <source>
        <dbReference type="ARBA" id="ARBA00061607"/>
    </source>
</evidence>
<dbReference type="EMBL" id="VSDO01000004">
    <property type="protein sequence ID" value="TYA11718.1"/>
    <property type="molecule type" value="Genomic_DNA"/>
</dbReference>
<dbReference type="PANTHER" id="PTHR42759:SF5">
    <property type="entry name" value="METHANOL DEHYDROGENASE REGULATOR"/>
    <property type="match status" value="1"/>
</dbReference>
<dbReference type="PANTHER" id="PTHR42759">
    <property type="entry name" value="MOXR FAMILY PROTEIN"/>
    <property type="match status" value="1"/>
</dbReference>
<evidence type="ECO:0000313" key="7">
    <source>
        <dbReference type="Proteomes" id="UP000325218"/>
    </source>
</evidence>
<dbReference type="SUPFAM" id="SSF52540">
    <property type="entry name" value="P-loop containing nucleoside triphosphate hydrolases"/>
    <property type="match status" value="1"/>
</dbReference>
<name>A0A5D0CPN9_9BACL</name>
<organism evidence="6 7">
    <name type="scientific">Paenibacillus faecis</name>
    <dbReference type="NCBI Taxonomy" id="862114"/>
    <lineage>
        <taxon>Bacteria</taxon>
        <taxon>Bacillati</taxon>
        <taxon>Bacillota</taxon>
        <taxon>Bacilli</taxon>
        <taxon>Bacillales</taxon>
        <taxon>Paenibacillaceae</taxon>
        <taxon>Paenibacillus</taxon>
    </lineage>
</organism>
<evidence type="ECO:0000256" key="2">
    <source>
        <dbReference type="ARBA" id="ARBA00022840"/>
    </source>
</evidence>
<dbReference type="PIRSF" id="PIRSF002849">
    <property type="entry name" value="AAA_ATPase_chaperone_MoxR_prd"/>
    <property type="match status" value="1"/>
</dbReference>
<dbReference type="OrthoDB" id="9808397at2"/>
<keyword evidence="1" id="KW-0547">Nucleotide-binding</keyword>
<dbReference type="InterPro" id="IPR041628">
    <property type="entry name" value="ChlI/MoxR_AAA_lid"/>
</dbReference>